<evidence type="ECO:0000259" key="8">
    <source>
        <dbReference type="PROSITE" id="PS50245"/>
    </source>
</evidence>
<feature type="region of interest" description="Disordered" evidence="7">
    <location>
        <begin position="217"/>
        <end position="375"/>
    </location>
</feature>
<feature type="compositionally biased region" description="Basic and acidic residues" evidence="7">
    <location>
        <begin position="640"/>
        <end position="656"/>
    </location>
</feature>
<sequence>MASAGQTATLLSSPATSSPQQSHSALPAAPRTLRHPTRKASGIGKIVTASTPNLSGLFSAHSKLASLPSSLQRKASQATLTSTSLAAVPDATESYALASLNESPPRRDKMPPTPRAGAPAAAGDDLALGDEVDVPGNMRGTIRFVGTVEGKKGTFAGVELHPDFAARGKNNGDVDGVSYFATNIPGAGIFLPLNKAVRREPTSASAISFPKTPVSAANGLKAGTQNSTNFTPPTPSVPQFSKSVGPGRPTSPLGKKSRPSLSRPESPTRKLQLTPAARPSIATPSGKPAPRFGSPTQSKFSKSVHSAMAPGDPPKKGMLQPSRNFSMGPRSSSALSGPTAGFTTDEETTPAGNGRASALKYRAPSRQAGGHDEEMERLRAELEDRDRQLREQAATLADMESSLTEVQNLMEHAEMPPPPSRKDSLGDKETGELRALIREKNEKIAMLTSEFDTHRADFRSTIDTLELASAETERVYEKRIDELMQDIQQIQERNSDVDVVATQLKQLEELVQELEEGLEDARRGEAEARGEVEFLRGEVERTRTELRREREKAASAPNGTAGQSHGDNSAIFKELEQKEDEIRGLKAIIHSLGRDSLPDDADRPQLHRSVSHDSRGNADDRIAREKLERQVAELRAALDDKTSKEEDMEHEIEALRRGSAATVRDGRSNGTMAQRSSVRDSRDTVVLAQEFEHRSPEQQQPGQRRSHQRAHTLDTMAESDALSSVTENSTLWCELCETSGHDILTCTNMFGNPPAAPSEPLPTPKVTSQGGLAPPQANEHDDYKVAPLSPHLPPSSEAEGRVSEPVKMIPNLNDPGPVAGKESGVIDAEAWCALCEKDGHNSVDCPFEDAL</sequence>
<keyword evidence="6" id="KW-0206">Cytoskeleton</keyword>
<feature type="compositionally biased region" description="Polar residues" evidence="7">
    <location>
        <begin position="223"/>
        <end position="242"/>
    </location>
</feature>
<feature type="region of interest" description="Disordered" evidence="7">
    <location>
        <begin position="640"/>
        <end position="683"/>
    </location>
</feature>
<evidence type="ECO:0000256" key="5">
    <source>
        <dbReference type="ARBA" id="ARBA00023054"/>
    </source>
</evidence>
<evidence type="ECO:0000313" key="9">
    <source>
        <dbReference type="EMBL" id="KAK7741510.1"/>
    </source>
</evidence>
<evidence type="ECO:0000313" key="10">
    <source>
        <dbReference type="Proteomes" id="UP001430848"/>
    </source>
</evidence>
<dbReference type="PANTHER" id="PTHR18916">
    <property type="entry name" value="DYNACTIN 1-RELATED MICROTUBULE-BINDING"/>
    <property type="match status" value="1"/>
</dbReference>
<gene>
    <name evidence="9" type="ORF">SLS63_001067</name>
</gene>
<dbReference type="InterPro" id="IPR032108">
    <property type="entry name" value="CLIP1_ZNF"/>
</dbReference>
<feature type="region of interest" description="Disordered" evidence="7">
    <location>
        <begin position="593"/>
        <end position="623"/>
    </location>
</feature>
<dbReference type="InterPro" id="IPR036859">
    <property type="entry name" value="CAP-Gly_dom_sf"/>
</dbReference>
<feature type="domain" description="CAP-Gly" evidence="8">
    <location>
        <begin position="146"/>
        <end position="192"/>
    </location>
</feature>
<feature type="compositionally biased region" description="Low complexity" evidence="7">
    <location>
        <begin position="116"/>
        <end position="126"/>
    </location>
</feature>
<dbReference type="SUPFAM" id="SSF74924">
    <property type="entry name" value="Cap-Gly domain"/>
    <property type="match status" value="1"/>
</dbReference>
<evidence type="ECO:0000256" key="4">
    <source>
        <dbReference type="ARBA" id="ARBA00022737"/>
    </source>
</evidence>
<dbReference type="Gene3D" id="2.30.30.190">
    <property type="entry name" value="CAP Gly-rich-like domain"/>
    <property type="match status" value="1"/>
</dbReference>
<evidence type="ECO:0000256" key="1">
    <source>
        <dbReference type="ARBA" id="ARBA00004245"/>
    </source>
</evidence>
<dbReference type="EMBL" id="JAKNSF020000002">
    <property type="protein sequence ID" value="KAK7741510.1"/>
    <property type="molecule type" value="Genomic_DNA"/>
</dbReference>
<reference evidence="9 10" key="1">
    <citation type="submission" date="2024-02" db="EMBL/GenBank/DDBJ databases">
        <title>De novo assembly and annotation of 12 fungi associated with fruit tree decline syndrome in Ontario, Canada.</title>
        <authorList>
            <person name="Sulman M."/>
            <person name="Ellouze W."/>
            <person name="Ilyukhin E."/>
        </authorList>
    </citation>
    <scope>NUCLEOTIDE SEQUENCE [LARGE SCALE GENOMIC DNA]</scope>
    <source>
        <strain evidence="9 10">M169</strain>
    </source>
</reference>
<dbReference type="Pfam" id="PF01302">
    <property type="entry name" value="CAP_GLY"/>
    <property type="match status" value="1"/>
</dbReference>
<evidence type="ECO:0000256" key="7">
    <source>
        <dbReference type="SAM" id="MobiDB-lite"/>
    </source>
</evidence>
<feature type="region of interest" description="Disordered" evidence="7">
    <location>
        <begin position="540"/>
        <end position="574"/>
    </location>
</feature>
<keyword evidence="5" id="KW-0175">Coiled coil</keyword>
<keyword evidence="10" id="KW-1185">Reference proteome</keyword>
<feature type="compositionally biased region" description="Polar residues" evidence="7">
    <location>
        <begin position="557"/>
        <end position="567"/>
    </location>
</feature>
<keyword evidence="2" id="KW-0963">Cytoplasm</keyword>
<feature type="compositionally biased region" description="Polar residues" evidence="7">
    <location>
        <begin position="321"/>
        <end position="336"/>
    </location>
</feature>
<dbReference type="Pfam" id="PF16641">
    <property type="entry name" value="CLIP1_ZNF"/>
    <property type="match status" value="1"/>
</dbReference>
<name>A0ABR1PP10_DIAER</name>
<keyword evidence="4" id="KW-0677">Repeat</keyword>
<protein>
    <recommendedName>
        <fullName evidence="8">CAP-Gly domain-containing protein</fullName>
    </recommendedName>
</protein>
<accession>A0ABR1PP10</accession>
<dbReference type="SMART" id="SM01052">
    <property type="entry name" value="CAP_GLY"/>
    <property type="match status" value="1"/>
</dbReference>
<evidence type="ECO:0000256" key="3">
    <source>
        <dbReference type="ARBA" id="ARBA00022701"/>
    </source>
</evidence>
<feature type="compositionally biased region" description="Polar residues" evidence="7">
    <location>
        <begin position="294"/>
        <end position="304"/>
    </location>
</feature>
<feature type="compositionally biased region" description="Polar residues" evidence="7">
    <location>
        <begin position="259"/>
        <end position="271"/>
    </location>
</feature>
<feature type="region of interest" description="Disordered" evidence="7">
    <location>
        <begin position="98"/>
        <end position="130"/>
    </location>
</feature>
<evidence type="ECO:0000256" key="2">
    <source>
        <dbReference type="ARBA" id="ARBA00022490"/>
    </source>
</evidence>
<comment type="caution">
    <text evidence="9">The sequence shown here is derived from an EMBL/GenBank/DDBJ whole genome shotgun (WGS) entry which is preliminary data.</text>
</comment>
<dbReference type="Proteomes" id="UP001430848">
    <property type="component" value="Unassembled WGS sequence"/>
</dbReference>
<feature type="region of interest" description="Disordered" evidence="7">
    <location>
        <begin position="692"/>
        <end position="711"/>
    </location>
</feature>
<organism evidence="9 10">
    <name type="scientific">Diaporthe eres</name>
    <name type="common">Phomopsis oblonga</name>
    <dbReference type="NCBI Taxonomy" id="83184"/>
    <lineage>
        <taxon>Eukaryota</taxon>
        <taxon>Fungi</taxon>
        <taxon>Dikarya</taxon>
        <taxon>Ascomycota</taxon>
        <taxon>Pezizomycotina</taxon>
        <taxon>Sordariomycetes</taxon>
        <taxon>Sordariomycetidae</taxon>
        <taxon>Diaporthales</taxon>
        <taxon>Diaporthaceae</taxon>
        <taxon>Diaporthe</taxon>
        <taxon>Diaporthe eres species complex</taxon>
    </lineage>
</organism>
<keyword evidence="3" id="KW-0493">Microtubule</keyword>
<proteinExistence type="predicted"/>
<dbReference type="PROSITE" id="PS50245">
    <property type="entry name" value="CAP_GLY_2"/>
    <property type="match status" value="1"/>
</dbReference>
<evidence type="ECO:0000256" key="6">
    <source>
        <dbReference type="ARBA" id="ARBA00023212"/>
    </source>
</evidence>
<feature type="compositionally biased region" description="Basic and acidic residues" evidence="7">
    <location>
        <begin position="540"/>
        <end position="553"/>
    </location>
</feature>
<feature type="compositionally biased region" description="Low complexity" evidence="7">
    <location>
        <begin position="1"/>
        <end position="25"/>
    </location>
</feature>
<feature type="region of interest" description="Disordered" evidence="7">
    <location>
        <begin position="754"/>
        <end position="802"/>
    </location>
</feature>
<dbReference type="InterPro" id="IPR000938">
    <property type="entry name" value="CAP-Gly_domain"/>
</dbReference>
<comment type="subcellular location">
    <subcellularLocation>
        <location evidence="1">Cytoplasm</location>
        <location evidence="1">Cytoskeleton</location>
    </subcellularLocation>
</comment>
<feature type="region of interest" description="Disordered" evidence="7">
    <location>
        <begin position="403"/>
        <end position="427"/>
    </location>
</feature>
<feature type="compositionally biased region" description="Pro residues" evidence="7">
    <location>
        <begin position="754"/>
        <end position="763"/>
    </location>
</feature>
<feature type="region of interest" description="Disordered" evidence="7">
    <location>
        <begin position="1"/>
        <end position="44"/>
    </location>
</feature>
<dbReference type="PANTHER" id="PTHR18916:SF83">
    <property type="entry name" value="TIP ELONGATION PROTEIN 1"/>
    <property type="match status" value="1"/>
</dbReference>